<dbReference type="Proteomes" id="UP000226592">
    <property type="component" value="Unassembled WGS sequence"/>
</dbReference>
<feature type="transmembrane region" description="Helical" evidence="1">
    <location>
        <begin position="256"/>
        <end position="274"/>
    </location>
</feature>
<dbReference type="Pfam" id="PF06550">
    <property type="entry name" value="SPP"/>
    <property type="match status" value="1"/>
</dbReference>
<dbReference type="InterPro" id="IPR010545">
    <property type="entry name" value="SPP"/>
</dbReference>
<feature type="transmembrane region" description="Helical" evidence="1">
    <location>
        <begin position="129"/>
        <end position="158"/>
    </location>
</feature>
<feature type="transmembrane region" description="Helical" evidence="1">
    <location>
        <begin position="6"/>
        <end position="31"/>
    </location>
</feature>
<keyword evidence="1" id="KW-0472">Membrane</keyword>
<sequence>MEKELLLKLGALFIVTQLLGIGVAANLIGLIETGELEQSGIVTDNPNDVENAVGLFVYILVFTAMFLLFLHFFKGVGLFKVLESIVVFSTSWITFGVFFPTIAFMLAALLVALRILFPKNVMLRNVSSVIAVAAVGPLIGISLGAIPIILFIIILSAYDFIAVFKTKHMVTLAKGITNKNLSFTFAIPSKKLEHQFELGTGDMAIPLAFAVSAMNSSALAGIVFPNYLIPGAMILVASLAGLLWTIDYSSKNVGKALPALPPQTVLMLVVWVIAKAIGF</sequence>
<feature type="transmembrane region" description="Helical" evidence="1">
    <location>
        <begin position="52"/>
        <end position="73"/>
    </location>
</feature>
<accession>A0A2D6M1E1</accession>
<dbReference type="AlphaFoldDB" id="A0A2D6M1E1"/>
<comment type="caution">
    <text evidence="2">The sequence shown here is derived from an EMBL/GenBank/DDBJ whole genome shotgun (WGS) entry which is preliminary data.</text>
</comment>
<proteinExistence type="predicted"/>
<feature type="transmembrane region" description="Helical" evidence="1">
    <location>
        <begin position="224"/>
        <end position="244"/>
    </location>
</feature>
<evidence type="ECO:0000313" key="2">
    <source>
        <dbReference type="EMBL" id="MAG22242.1"/>
    </source>
</evidence>
<reference evidence="3" key="1">
    <citation type="submission" date="2017-09" db="EMBL/GenBank/DDBJ databases">
        <title>The Reconstruction of 2,631 Draft Metagenome-Assembled Genomes from the Global Oceans.</title>
        <authorList>
            <person name="Tully B.J."/>
            <person name="Graham E.D."/>
            <person name="Heidelberg J.F."/>
        </authorList>
    </citation>
    <scope>NUCLEOTIDE SEQUENCE [LARGE SCALE GENOMIC DNA]</scope>
</reference>
<keyword evidence="1" id="KW-1133">Transmembrane helix</keyword>
<organism evidence="2 3">
    <name type="scientific">Candidatus Iainarchaeum sp</name>
    <dbReference type="NCBI Taxonomy" id="3101447"/>
    <lineage>
        <taxon>Archaea</taxon>
        <taxon>Candidatus Iainarchaeota</taxon>
        <taxon>Candidatus Iainarchaeia</taxon>
        <taxon>Candidatus Iainarchaeales</taxon>
        <taxon>Candidatus Iainarchaeaceae</taxon>
        <taxon>Candidatus Iainarchaeum</taxon>
    </lineage>
</organism>
<gene>
    <name evidence="2" type="ORF">CL943_02975</name>
</gene>
<feature type="transmembrane region" description="Helical" evidence="1">
    <location>
        <begin position="93"/>
        <end position="117"/>
    </location>
</feature>
<evidence type="ECO:0000256" key="1">
    <source>
        <dbReference type="SAM" id="Phobius"/>
    </source>
</evidence>
<dbReference type="EMBL" id="NZBU01000009">
    <property type="protein sequence ID" value="MAG22242.1"/>
    <property type="molecule type" value="Genomic_DNA"/>
</dbReference>
<keyword evidence="1" id="KW-0812">Transmembrane</keyword>
<name>A0A2D6M1E1_9ARCH</name>
<evidence type="ECO:0008006" key="4">
    <source>
        <dbReference type="Google" id="ProtNLM"/>
    </source>
</evidence>
<evidence type="ECO:0000313" key="3">
    <source>
        <dbReference type="Proteomes" id="UP000226592"/>
    </source>
</evidence>
<protein>
    <recommendedName>
        <fullName evidence="4">Signal-peptide peptidase, presenilin aspartyl protease</fullName>
    </recommendedName>
</protein>